<dbReference type="STRING" id="287099.SAMN05660413_02048"/>
<dbReference type="RefSeq" id="WP_093409158.1">
    <property type="nucleotide sequence ID" value="NZ_FOVL01000012.1"/>
</dbReference>
<dbReference type="AlphaFoldDB" id="A0A1I5AVQ1"/>
<accession>A0A1I5AVQ1</accession>
<protein>
    <recommendedName>
        <fullName evidence="3">DUF5666 domain-containing protein</fullName>
    </recommendedName>
</protein>
<sequence>MKLLATISSFIFLFANTCNSPEGQSNQLQLTGTLEATGITSYQYGSHTLTTEDTFYALRSEKIDLSKFEGKTVSVEGEKVEGYPVDGGPDYIEVNNIKEKE</sequence>
<dbReference type="Proteomes" id="UP000199153">
    <property type="component" value="Unassembled WGS sequence"/>
</dbReference>
<reference evidence="1 2" key="1">
    <citation type="submission" date="2016-10" db="EMBL/GenBank/DDBJ databases">
        <authorList>
            <person name="de Groot N.N."/>
        </authorList>
    </citation>
    <scope>NUCLEOTIDE SEQUENCE [LARGE SCALE GENOMIC DNA]</scope>
    <source>
        <strain evidence="1 2">DSM 17794</strain>
    </source>
</reference>
<evidence type="ECO:0008006" key="3">
    <source>
        <dbReference type="Google" id="ProtNLM"/>
    </source>
</evidence>
<evidence type="ECO:0000313" key="1">
    <source>
        <dbReference type="EMBL" id="SFN66524.1"/>
    </source>
</evidence>
<dbReference type="OrthoDB" id="1447689at2"/>
<dbReference type="EMBL" id="FOVL01000012">
    <property type="protein sequence ID" value="SFN66524.1"/>
    <property type="molecule type" value="Genomic_DNA"/>
</dbReference>
<keyword evidence="2" id="KW-1185">Reference proteome</keyword>
<organism evidence="1 2">
    <name type="scientific">Salegentibacter flavus</name>
    <dbReference type="NCBI Taxonomy" id="287099"/>
    <lineage>
        <taxon>Bacteria</taxon>
        <taxon>Pseudomonadati</taxon>
        <taxon>Bacteroidota</taxon>
        <taxon>Flavobacteriia</taxon>
        <taxon>Flavobacteriales</taxon>
        <taxon>Flavobacteriaceae</taxon>
        <taxon>Salegentibacter</taxon>
    </lineage>
</organism>
<evidence type="ECO:0000313" key="2">
    <source>
        <dbReference type="Proteomes" id="UP000199153"/>
    </source>
</evidence>
<proteinExistence type="predicted"/>
<gene>
    <name evidence="1" type="ORF">SAMN05660413_02048</name>
</gene>
<name>A0A1I5AVQ1_9FLAO</name>